<dbReference type="Pfam" id="PF20150">
    <property type="entry name" value="2EXR"/>
    <property type="match status" value="1"/>
</dbReference>
<gene>
    <name evidence="2" type="ORF">SBOR_0015</name>
</gene>
<accession>W9CY57</accession>
<evidence type="ECO:0000313" key="3">
    <source>
        <dbReference type="Proteomes" id="UP000019487"/>
    </source>
</evidence>
<dbReference type="EMBL" id="AYSA01000001">
    <property type="protein sequence ID" value="ESZ99604.1"/>
    <property type="molecule type" value="Genomic_DNA"/>
</dbReference>
<evidence type="ECO:0000259" key="1">
    <source>
        <dbReference type="Pfam" id="PF20150"/>
    </source>
</evidence>
<keyword evidence="3" id="KW-1185">Reference proteome</keyword>
<evidence type="ECO:0000313" key="2">
    <source>
        <dbReference type="EMBL" id="ESZ99604.1"/>
    </source>
</evidence>
<dbReference type="HOGENOM" id="CLU_909096_0_0_1"/>
<protein>
    <recommendedName>
        <fullName evidence="1">2EXR domain-containing protein</fullName>
    </recommendedName>
</protein>
<dbReference type="AlphaFoldDB" id="W9CY57"/>
<comment type="caution">
    <text evidence="2">The sequence shown here is derived from an EMBL/GenBank/DDBJ whole genome shotgun (WGS) entry which is preliminary data.</text>
</comment>
<dbReference type="Proteomes" id="UP000019487">
    <property type="component" value="Unassembled WGS sequence"/>
</dbReference>
<feature type="domain" description="2EXR" evidence="1">
    <location>
        <begin position="80"/>
        <end position="181"/>
    </location>
</feature>
<dbReference type="OrthoDB" id="3473305at2759"/>
<name>W9CY57_SCLBF</name>
<dbReference type="InterPro" id="IPR045518">
    <property type="entry name" value="2EXR"/>
</dbReference>
<dbReference type="PANTHER" id="PTHR35910">
    <property type="entry name" value="2EXR DOMAIN-CONTAINING PROTEIN"/>
    <property type="match status" value="1"/>
</dbReference>
<proteinExistence type="predicted"/>
<dbReference type="PANTHER" id="PTHR35910:SF6">
    <property type="entry name" value="2EXR DOMAIN-CONTAINING PROTEIN"/>
    <property type="match status" value="1"/>
</dbReference>
<organism evidence="2 3">
    <name type="scientific">Sclerotinia borealis (strain F-4128)</name>
    <dbReference type="NCBI Taxonomy" id="1432307"/>
    <lineage>
        <taxon>Eukaryota</taxon>
        <taxon>Fungi</taxon>
        <taxon>Dikarya</taxon>
        <taxon>Ascomycota</taxon>
        <taxon>Pezizomycotina</taxon>
        <taxon>Leotiomycetes</taxon>
        <taxon>Helotiales</taxon>
        <taxon>Sclerotiniaceae</taxon>
        <taxon>Sclerotinia</taxon>
    </lineage>
</organism>
<reference evidence="2 3" key="1">
    <citation type="journal article" date="2014" name="Genome Announc.">
        <title>Draft genome sequence of Sclerotinia borealis, a psychrophilic plant pathogenic fungus.</title>
        <authorList>
            <person name="Mardanov A.V."/>
            <person name="Beletsky A.V."/>
            <person name="Kadnikov V.V."/>
            <person name="Ignatov A.N."/>
            <person name="Ravin N.V."/>
        </authorList>
    </citation>
    <scope>NUCLEOTIDE SEQUENCE [LARGE SCALE GENOMIC DNA]</scope>
    <source>
        <strain evidence="3">F-4157</strain>
    </source>
</reference>
<sequence>MTAQLNTIRPESIGESEAMAVVVLRPHIMKPKLLFSVHAFGQRLKRHRSDSNIKSKPNIELTPMDINSQEKVDIRICETFTLFLNLPLELQRKIWEFAAIPRRRTIEARTPFGNGNICTRITSIGIFFGVSPRIPSHTVSTCAPTGLLHTCHEARNVAMRNYSFLTFFDRPLYCNEDIDVLWLRGDPIPVFKSMRGNFYNTPIMHGRGRSRGVITSKFQFRHLAIDFNSFIPHLRYLWLSFWTMKFWDFYVFKGYPVEKIYVVYTTRDQEKEAIEEATHLVRTRMEFMREFSHYPGLSTEERMERIQLEIQTPVVEAILDTDLDPYCKLKPKGKNWLLEGLRHKV</sequence>